<dbReference type="GO" id="GO:0016787">
    <property type="term" value="F:hydrolase activity"/>
    <property type="evidence" value="ECO:0007669"/>
    <property type="project" value="InterPro"/>
</dbReference>
<reference evidence="3" key="2">
    <citation type="submission" date="2013-10" db="EMBL/GenBank/DDBJ databases">
        <authorList>
            <person name="Aslett M."/>
        </authorList>
    </citation>
    <scope>NUCLEOTIDE SEQUENCE [LARGE SCALE GENOMIC DNA]</scope>
    <source>
        <strain evidence="3">Houghton</strain>
    </source>
</reference>
<name>U6G3C2_9EIME</name>
<organism evidence="3 4">
    <name type="scientific">Eimeria praecox</name>
    <dbReference type="NCBI Taxonomy" id="51316"/>
    <lineage>
        <taxon>Eukaryota</taxon>
        <taxon>Sar</taxon>
        <taxon>Alveolata</taxon>
        <taxon>Apicomplexa</taxon>
        <taxon>Conoidasida</taxon>
        <taxon>Coccidia</taxon>
        <taxon>Eucoccidiorida</taxon>
        <taxon>Eimeriorina</taxon>
        <taxon>Eimeriidae</taxon>
        <taxon>Eimeria</taxon>
    </lineage>
</organism>
<reference evidence="3" key="1">
    <citation type="submission" date="2013-10" db="EMBL/GenBank/DDBJ databases">
        <title>Genomic analysis of the causative agents of coccidiosis in chickens.</title>
        <authorList>
            <person name="Reid A.J."/>
            <person name="Blake D."/>
            <person name="Billington K."/>
            <person name="Browne H."/>
            <person name="Dunn M."/>
            <person name="Hung S."/>
            <person name="Kawahara F."/>
            <person name="Miranda-Saavedra D."/>
            <person name="Mourier T."/>
            <person name="Nagra H."/>
            <person name="Otto T.D."/>
            <person name="Rawlings N."/>
            <person name="Sanchez A."/>
            <person name="Sanders M."/>
            <person name="Subramaniam C."/>
            <person name="Tay Y."/>
            <person name="Dear P."/>
            <person name="Doerig C."/>
            <person name="Gruber A."/>
            <person name="Parkinson J."/>
            <person name="Shirley M."/>
            <person name="Wan K.L."/>
            <person name="Berriman M."/>
            <person name="Tomley F."/>
            <person name="Pain A."/>
        </authorList>
    </citation>
    <scope>NUCLEOTIDE SEQUENCE [LARGE SCALE GENOMIC DNA]</scope>
    <source>
        <strain evidence="3">Houghton</strain>
    </source>
</reference>
<keyword evidence="4" id="KW-1185">Reference proteome</keyword>
<accession>U6G3C2</accession>
<sequence length="571" mass="62487">MRIFAWSDLHLESKVNLDLVKQFCQLHRKCRESTQNRSSDGHDTPNRNSCDGLAASTQTSAAGEAPVWPPLTGTIAGNIGKLWEVVKKASSPLNENFADDVLILAGDVHHELEGLKDSLKLFCSVFGHVAFVPGNHELWVTQKDRDMGITDSLQKFDSILRVCESLGIHTSPFSPSSKVRLVPLFSWYDEFDPHFRRVVAHSHQPQPVAPPTNQSHPAKANHGVSPFGSSRGISSNLLLSLAENWMDYTACRWPLPLSNNDPKSGAQLSTECSSVGRNGAEASLFRRFSGMSLGKSRRCVCKSTSAPGAPAASALAPAAADDLGRKEPACVPRGTEWASDATCKPLHLWWSGENPGNAPNAVLPSCAPRRFTDAWGMPLSLSEFFAAENERRGFFVSNSKSPCRKGCRRGRNAQSVEARPPVSDMRDYAARARVPGPNIGHTRWPESDNSSHATDSDVGLGSSPEGTPGQESPCPEDPMFVITFSHFLPRAELAKLYPLNPGALAYVMGSTRIDEQLRQAQGSMHVFGHSHVNIDHHIEGVRYVQHSLGRPSEQKWFPARIRPKLIFSDGL</sequence>
<gene>
    <name evidence="3" type="ORF">EPH_0000550</name>
</gene>
<dbReference type="InterPro" id="IPR052963">
    <property type="entry name" value="Pantetheine_PDE"/>
</dbReference>
<dbReference type="InterPro" id="IPR029052">
    <property type="entry name" value="Metallo-depent_PP-like"/>
</dbReference>
<feature type="region of interest" description="Disordered" evidence="1">
    <location>
        <begin position="34"/>
        <end position="53"/>
    </location>
</feature>
<dbReference type="VEuPathDB" id="ToxoDB:EPH_0000550"/>
<dbReference type="PANTHER" id="PTHR36492:SF2">
    <property type="entry name" value="[ACYL-CARRIER-PROTEIN] PHOSPHODIESTERASE PPTH"/>
    <property type="match status" value="1"/>
</dbReference>
<dbReference type="SUPFAM" id="SSF56300">
    <property type="entry name" value="Metallo-dependent phosphatases"/>
    <property type="match status" value="1"/>
</dbReference>
<protein>
    <recommendedName>
        <fullName evidence="2">Calcineurin-like phosphoesterase domain-containing protein</fullName>
    </recommendedName>
</protein>
<feature type="domain" description="Calcineurin-like phosphoesterase" evidence="2">
    <location>
        <begin position="1"/>
        <end position="157"/>
    </location>
</feature>
<evidence type="ECO:0000313" key="3">
    <source>
        <dbReference type="EMBL" id="CDI73798.1"/>
    </source>
</evidence>
<proteinExistence type="predicted"/>
<evidence type="ECO:0000313" key="4">
    <source>
        <dbReference type="Proteomes" id="UP000018201"/>
    </source>
</evidence>
<dbReference type="AlphaFoldDB" id="U6G3C2"/>
<dbReference type="Pfam" id="PF00149">
    <property type="entry name" value="Metallophos"/>
    <property type="match status" value="1"/>
</dbReference>
<evidence type="ECO:0000259" key="2">
    <source>
        <dbReference type="Pfam" id="PF00149"/>
    </source>
</evidence>
<dbReference type="InterPro" id="IPR004843">
    <property type="entry name" value="Calcineurin-like_PHP"/>
</dbReference>
<feature type="region of interest" description="Disordered" evidence="1">
    <location>
        <begin position="203"/>
        <end position="223"/>
    </location>
</feature>
<dbReference type="CDD" id="cd00838">
    <property type="entry name" value="MPP_superfamily"/>
    <property type="match status" value="1"/>
</dbReference>
<dbReference type="OrthoDB" id="550558at2759"/>
<dbReference type="EMBL" id="HG688913">
    <property type="protein sequence ID" value="CDI73798.1"/>
    <property type="molecule type" value="Genomic_DNA"/>
</dbReference>
<dbReference type="PANTHER" id="PTHR36492">
    <property type="match status" value="1"/>
</dbReference>
<feature type="region of interest" description="Disordered" evidence="1">
    <location>
        <begin position="433"/>
        <end position="474"/>
    </location>
</feature>
<feature type="compositionally biased region" description="Basic and acidic residues" evidence="1">
    <location>
        <begin position="34"/>
        <end position="45"/>
    </location>
</feature>
<evidence type="ECO:0000256" key="1">
    <source>
        <dbReference type="SAM" id="MobiDB-lite"/>
    </source>
</evidence>
<dbReference type="Proteomes" id="UP000018201">
    <property type="component" value="Unassembled WGS sequence"/>
</dbReference>